<dbReference type="InterPro" id="IPR015943">
    <property type="entry name" value="WD40/YVTN_repeat-like_dom_sf"/>
</dbReference>
<feature type="transmembrane region" description="Helical" evidence="4">
    <location>
        <begin position="754"/>
        <end position="776"/>
    </location>
</feature>
<evidence type="ECO:0000313" key="7">
    <source>
        <dbReference type="Proteomes" id="UP000325055"/>
    </source>
</evidence>
<evidence type="ECO:0000256" key="1">
    <source>
        <dbReference type="ARBA" id="ARBA00022553"/>
    </source>
</evidence>
<dbReference type="PANTHER" id="PTHR43547:SF2">
    <property type="entry name" value="HYBRID SIGNAL TRANSDUCTION HISTIDINE KINASE C"/>
    <property type="match status" value="1"/>
</dbReference>
<dbReference type="InterPro" id="IPR009057">
    <property type="entry name" value="Homeodomain-like_sf"/>
</dbReference>
<name>A0A5M6ACU0_9BACE</name>
<evidence type="ECO:0000259" key="5">
    <source>
        <dbReference type="PROSITE" id="PS01124"/>
    </source>
</evidence>
<dbReference type="Gene3D" id="2.60.40.10">
    <property type="entry name" value="Immunoglobulins"/>
    <property type="match status" value="1"/>
</dbReference>
<dbReference type="PANTHER" id="PTHR43547">
    <property type="entry name" value="TWO-COMPONENT HISTIDINE KINASE"/>
    <property type="match status" value="1"/>
</dbReference>
<evidence type="ECO:0000256" key="3">
    <source>
        <dbReference type="ARBA" id="ARBA00023163"/>
    </source>
</evidence>
<dbReference type="InterPro" id="IPR011110">
    <property type="entry name" value="Reg_prop"/>
</dbReference>
<dbReference type="Pfam" id="PF12833">
    <property type="entry name" value="HTH_18"/>
    <property type="match status" value="1"/>
</dbReference>
<keyword evidence="4" id="KW-0812">Transmembrane</keyword>
<keyword evidence="3" id="KW-0804">Transcription</keyword>
<sequence>MLYYMQDIRWIIIILLNLLYCSSALANTYAFRSLSRADGLSDLKVSALYKDSNGFLWVGTATSVERFDGVRFKHYPIHGNSEKKKWVNVIAEIEGHRILVGNDMGLWEVKSERLNPIGQDTIKGGVREIISDYQGNLYLGSETGLWIRKYSGEWERIILDNNPLTADNSISAMCLDEKNNLWILTRKDLYLVELDNERKTTLFINPLFGKHLSCSYRTVKRIGELLYIGTMEQGIICFNTVTKQFSRFMDIGCNVINQMTTDGKDLLYVGTDGGGVFFVSTRQQKIIQNFSNNPNEVESLRSNSVYSLLLDRDGILWVGLYQFGLNFTYYKNSAFSVYSFPPYFDSKNIAVRTLNIGEHEKMIGSRNGLFYINEKNGNVKTLKTPLLRSNIILCCATFMEKYYIGTYGGGLYIFNPSDMSVQDFRPQEKTPFLNGHIFCVKADVDNKLWIGTSSGVYCYQDDKVIYHYTMENSPLPGNNVYDIMFDSTGKGWICTENGLAIWNPYKKRIYADVFPSGFIHKEKIKYVYEDSEHKLYFIPDKERLFISDLSMNHYAYLAPNSLLEGKEITFVIEDKQNWLWLGTNDGLYHYDKKNTFIPYSFADGVPSSIFLSCTPVTDHGENMWFGNSNGLLKLGANWQSVEEKTRYSVAISEIMVDGEAQNLVLNEGVGYYECRLEMWRRNVTVNFSGLTYTDPSHMFYEYRLGEKDDEWQILTGNSTLTFYELFPGSYKLKVRRMGAPQSETTLNLYISLPLIYYIGLFSLIGILMLAGVYFYLRRTEQIQSITKWCFKSQPANEESEIDGEKKYRTTSVTVEECEELLCKVRKCMDTQKLYLNPDMKLNDLATATGASIYTLSYLFNQYLHSGYYDFVNSCRLAEFKLLIEKGAHTKYTLNALIEMCGFNSRTSFFRYFKKINGIYPSEYIKTFEKQN</sequence>
<keyword evidence="2" id="KW-0805">Transcription regulation</keyword>
<dbReference type="GO" id="GO:0000155">
    <property type="term" value="F:phosphorelay sensor kinase activity"/>
    <property type="evidence" value="ECO:0007669"/>
    <property type="project" value="TreeGrafter"/>
</dbReference>
<dbReference type="InterPro" id="IPR011047">
    <property type="entry name" value="Quinoprotein_ADH-like_sf"/>
</dbReference>
<dbReference type="GO" id="GO:0003700">
    <property type="term" value="F:DNA-binding transcription factor activity"/>
    <property type="evidence" value="ECO:0007669"/>
    <property type="project" value="InterPro"/>
</dbReference>
<keyword evidence="4" id="KW-0472">Membrane</keyword>
<keyword evidence="1" id="KW-0597">Phosphoprotein</keyword>
<dbReference type="SMART" id="SM00342">
    <property type="entry name" value="HTH_ARAC"/>
    <property type="match status" value="1"/>
</dbReference>
<dbReference type="InterPro" id="IPR013783">
    <property type="entry name" value="Ig-like_fold"/>
</dbReference>
<dbReference type="SUPFAM" id="SSF46689">
    <property type="entry name" value="Homeodomain-like"/>
    <property type="match status" value="1"/>
</dbReference>
<dbReference type="GO" id="GO:0043565">
    <property type="term" value="F:sequence-specific DNA binding"/>
    <property type="evidence" value="ECO:0007669"/>
    <property type="project" value="InterPro"/>
</dbReference>
<evidence type="ECO:0000313" key="6">
    <source>
        <dbReference type="EMBL" id="KAA5410521.1"/>
    </source>
</evidence>
<protein>
    <submittedName>
        <fullName evidence="6">Helix-turn-helix domain-containing protein</fullName>
    </submittedName>
</protein>
<dbReference type="Gene3D" id="2.130.10.10">
    <property type="entry name" value="YVTN repeat-like/Quinoprotein amine dehydrogenase"/>
    <property type="match status" value="2"/>
</dbReference>
<keyword evidence="4" id="KW-1133">Transmembrane helix</keyword>
<dbReference type="Pfam" id="PF07494">
    <property type="entry name" value="Reg_prop"/>
    <property type="match status" value="2"/>
</dbReference>
<dbReference type="Proteomes" id="UP000325055">
    <property type="component" value="Unassembled WGS sequence"/>
</dbReference>
<comment type="caution">
    <text evidence="6">The sequence shown here is derived from an EMBL/GenBank/DDBJ whole genome shotgun (WGS) entry which is preliminary data.</text>
</comment>
<reference evidence="6 7" key="1">
    <citation type="journal article" date="2019" name="Nat. Med.">
        <title>A library of human gut bacterial isolates paired with longitudinal multiomics data enables mechanistic microbiome research.</title>
        <authorList>
            <person name="Poyet M."/>
            <person name="Groussin M."/>
            <person name="Gibbons S.M."/>
            <person name="Avila-Pacheco J."/>
            <person name="Jiang X."/>
            <person name="Kearney S.M."/>
            <person name="Perrotta A.R."/>
            <person name="Berdy B."/>
            <person name="Zhao S."/>
            <person name="Lieberman T.D."/>
            <person name="Swanson P.K."/>
            <person name="Smith M."/>
            <person name="Roesemann S."/>
            <person name="Alexander J.E."/>
            <person name="Rich S.A."/>
            <person name="Livny J."/>
            <person name="Vlamakis H."/>
            <person name="Clish C."/>
            <person name="Bullock K."/>
            <person name="Deik A."/>
            <person name="Scott J."/>
            <person name="Pierce K.A."/>
            <person name="Xavier R.J."/>
            <person name="Alm E.J."/>
        </authorList>
    </citation>
    <scope>NUCLEOTIDE SEQUENCE [LARGE SCALE GENOMIC DNA]</scope>
    <source>
        <strain evidence="6 7">BIOML-A7</strain>
    </source>
</reference>
<feature type="domain" description="HTH araC/xylS-type" evidence="5">
    <location>
        <begin position="818"/>
        <end position="926"/>
    </location>
</feature>
<evidence type="ECO:0000256" key="4">
    <source>
        <dbReference type="SAM" id="Phobius"/>
    </source>
</evidence>
<dbReference type="PROSITE" id="PS01124">
    <property type="entry name" value="HTH_ARAC_FAMILY_2"/>
    <property type="match status" value="1"/>
</dbReference>
<dbReference type="EMBL" id="VVYW01000003">
    <property type="protein sequence ID" value="KAA5410521.1"/>
    <property type="molecule type" value="Genomic_DNA"/>
</dbReference>
<dbReference type="AlphaFoldDB" id="A0A5M6ACU0"/>
<accession>A0A5M6ACU0</accession>
<dbReference type="Pfam" id="PF07495">
    <property type="entry name" value="Y_Y_Y"/>
    <property type="match status" value="1"/>
</dbReference>
<dbReference type="InterPro" id="IPR011123">
    <property type="entry name" value="Y_Y_Y"/>
</dbReference>
<evidence type="ECO:0000256" key="2">
    <source>
        <dbReference type="ARBA" id="ARBA00023015"/>
    </source>
</evidence>
<proteinExistence type="predicted"/>
<gene>
    <name evidence="6" type="ORF">F2Y86_04615</name>
</gene>
<organism evidence="6 7">
    <name type="scientific">Bacteroides cellulosilyticus</name>
    <dbReference type="NCBI Taxonomy" id="246787"/>
    <lineage>
        <taxon>Bacteria</taxon>
        <taxon>Pseudomonadati</taxon>
        <taxon>Bacteroidota</taxon>
        <taxon>Bacteroidia</taxon>
        <taxon>Bacteroidales</taxon>
        <taxon>Bacteroidaceae</taxon>
        <taxon>Bacteroides</taxon>
    </lineage>
</organism>
<dbReference type="Gene3D" id="1.10.10.60">
    <property type="entry name" value="Homeodomain-like"/>
    <property type="match status" value="1"/>
</dbReference>
<dbReference type="InterPro" id="IPR018060">
    <property type="entry name" value="HTH_AraC"/>
</dbReference>
<dbReference type="SUPFAM" id="SSF50998">
    <property type="entry name" value="Quinoprotein alcohol dehydrogenase-like"/>
    <property type="match status" value="2"/>
</dbReference>